<sequence>MPTNPITSPQQSPGTRASEVHLFIFSVVDGEPRVALFRRSENARTLKYVMTDPMYHTPICGAIEPNEPPTAAAWRALKQHAGLTSHAVEFSRKGKPFISEDNNAELIICPFAFRLRAPGEGSLSENAIALDDEHTEWSWHNPDIVVHNEADLSIIPNTSQSLRRVWFEADMNKAAGEALRSGLEQLKTDHKSGANELASIALKSFRDVLMHLHNDPNWWETARKAAWHLWKNGRESMGAATLNVLLHTLAELRKTIGNNLEEERNWDRSLAAVDYQLEERRKIDLRIKESFTLYLQANFLPPAKARSCDTLSILTLSASSTIRDSILDAFAALPIPRLDLRILESRPLFEEVPPSSDRSLNMTIYTDASAALASADVDFALLGADRISHLGDVSNKTGSLPAVLSAKHVHPEVKVLVLSGLDKIAEPGTEHEVENNDRTEIISSWLANGGKGVKVIESGLSATQSRTNCIVEVKNIYFEWVPRGLIDEYICEEGIWNESRIYHRAVEIEYMIHDYFGSI</sequence>
<dbReference type="Proteomes" id="UP001150941">
    <property type="component" value="Unassembled WGS sequence"/>
</dbReference>
<dbReference type="InterPro" id="IPR015797">
    <property type="entry name" value="NUDIX_hydrolase-like_dom_sf"/>
</dbReference>
<dbReference type="InterPro" id="IPR042529">
    <property type="entry name" value="IF_2B-like_C"/>
</dbReference>
<dbReference type="SUPFAM" id="SSF100950">
    <property type="entry name" value="NagB/RpiA/CoA transferase-like"/>
    <property type="match status" value="1"/>
</dbReference>
<name>A0A9W9NPX2_9EURO</name>
<dbReference type="RefSeq" id="XP_058328164.1">
    <property type="nucleotide sequence ID" value="XM_058477819.1"/>
</dbReference>
<dbReference type="InterPro" id="IPR000086">
    <property type="entry name" value="NUDIX_hydrolase_dom"/>
</dbReference>
<dbReference type="Gene3D" id="3.40.50.10470">
    <property type="entry name" value="Translation initiation factor eif-2b, domain 2"/>
    <property type="match status" value="1"/>
</dbReference>
<dbReference type="SUPFAM" id="SSF55811">
    <property type="entry name" value="Nudix"/>
    <property type="match status" value="1"/>
</dbReference>
<dbReference type="Gene3D" id="3.90.79.10">
    <property type="entry name" value="Nucleoside Triphosphate Pyrophosphohydrolase"/>
    <property type="match status" value="1"/>
</dbReference>
<evidence type="ECO:0000313" key="5">
    <source>
        <dbReference type="Proteomes" id="UP001150941"/>
    </source>
</evidence>
<reference evidence="4" key="2">
    <citation type="journal article" date="2023" name="IMA Fungus">
        <title>Comparative genomic study of the Penicillium genus elucidates a diverse pangenome and 15 lateral gene transfer events.</title>
        <authorList>
            <person name="Petersen C."/>
            <person name="Sorensen T."/>
            <person name="Nielsen M.R."/>
            <person name="Sondergaard T.E."/>
            <person name="Sorensen J.L."/>
            <person name="Fitzpatrick D.A."/>
            <person name="Frisvad J.C."/>
            <person name="Nielsen K.L."/>
        </authorList>
    </citation>
    <scope>NUCLEOTIDE SEQUENCE</scope>
    <source>
        <strain evidence="4">IBT 19713</strain>
    </source>
</reference>
<reference evidence="4" key="1">
    <citation type="submission" date="2022-11" db="EMBL/GenBank/DDBJ databases">
        <authorList>
            <person name="Petersen C."/>
        </authorList>
    </citation>
    <scope>NUCLEOTIDE SEQUENCE</scope>
    <source>
        <strain evidence="4">IBT 19713</strain>
    </source>
</reference>
<dbReference type="OrthoDB" id="206213at2759"/>
<evidence type="ECO:0000256" key="2">
    <source>
        <dbReference type="RuleBase" id="RU003814"/>
    </source>
</evidence>
<accession>A0A9W9NPX2</accession>
<evidence type="ECO:0000259" key="3">
    <source>
        <dbReference type="PROSITE" id="PS51462"/>
    </source>
</evidence>
<dbReference type="AlphaFoldDB" id="A0A9W9NPX2"/>
<protein>
    <recommendedName>
        <fullName evidence="3">Nudix hydrolase domain-containing protein</fullName>
    </recommendedName>
</protein>
<dbReference type="Pfam" id="PF00293">
    <property type="entry name" value="NUDIX"/>
    <property type="match status" value="1"/>
</dbReference>
<keyword evidence="5" id="KW-1185">Reference proteome</keyword>
<organism evidence="4 5">
    <name type="scientific">Penicillium chermesinum</name>
    <dbReference type="NCBI Taxonomy" id="63820"/>
    <lineage>
        <taxon>Eukaryota</taxon>
        <taxon>Fungi</taxon>
        <taxon>Dikarya</taxon>
        <taxon>Ascomycota</taxon>
        <taxon>Pezizomycotina</taxon>
        <taxon>Eurotiomycetes</taxon>
        <taxon>Eurotiomycetidae</taxon>
        <taxon>Eurotiales</taxon>
        <taxon>Aspergillaceae</taxon>
        <taxon>Penicillium</taxon>
    </lineage>
</organism>
<dbReference type="EMBL" id="JAPQKS010000006">
    <property type="protein sequence ID" value="KAJ5223981.1"/>
    <property type="molecule type" value="Genomic_DNA"/>
</dbReference>
<proteinExistence type="inferred from homology"/>
<dbReference type="PANTHER" id="PTHR43475">
    <property type="entry name" value="METHYLTHIORIBOSE-1-PHOSPHATE ISOMERASE"/>
    <property type="match status" value="1"/>
</dbReference>
<dbReference type="InterPro" id="IPR000649">
    <property type="entry name" value="IF-2B-related"/>
</dbReference>
<comment type="caution">
    <text evidence="4">The sequence shown here is derived from an EMBL/GenBank/DDBJ whole genome shotgun (WGS) entry which is preliminary data.</text>
</comment>
<evidence type="ECO:0000256" key="1">
    <source>
        <dbReference type="ARBA" id="ARBA00007251"/>
    </source>
</evidence>
<dbReference type="GeneID" id="83205122"/>
<dbReference type="GO" id="GO:0046523">
    <property type="term" value="F:S-methyl-5-thioribose-1-phosphate isomerase activity"/>
    <property type="evidence" value="ECO:0007669"/>
    <property type="project" value="TreeGrafter"/>
</dbReference>
<feature type="domain" description="Nudix hydrolase" evidence="3">
    <location>
        <begin position="15"/>
        <end position="163"/>
    </location>
</feature>
<dbReference type="InterPro" id="IPR037171">
    <property type="entry name" value="NagB/RpiA_transferase-like"/>
</dbReference>
<gene>
    <name evidence="4" type="ORF">N7468_008523</name>
</gene>
<dbReference type="GO" id="GO:0019509">
    <property type="term" value="P:L-methionine salvage from methylthioadenosine"/>
    <property type="evidence" value="ECO:0007669"/>
    <property type="project" value="TreeGrafter"/>
</dbReference>
<comment type="similarity">
    <text evidence="1 2">Belongs to the eIF-2B alpha/beta/delta subunits family.</text>
</comment>
<evidence type="ECO:0000313" key="4">
    <source>
        <dbReference type="EMBL" id="KAJ5223981.1"/>
    </source>
</evidence>
<dbReference type="PROSITE" id="PS51462">
    <property type="entry name" value="NUDIX"/>
    <property type="match status" value="1"/>
</dbReference>
<dbReference type="PANTHER" id="PTHR43475:SF3">
    <property type="entry name" value="TRANSLATION INITIATION FACTOR EIF-2B SUBUNIT FAMILY PROTEIN (AFU_ORTHOLOGUE AFUA_2G14290)"/>
    <property type="match status" value="1"/>
</dbReference>
<dbReference type="Pfam" id="PF01008">
    <property type="entry name" value="IF-2B"/>
    <property type="match status" value="1"/>
</dbReference>